<evidence type="ECO:0000313" key="2">
    <source>
        <dbReference type="Proteomes" id="UP000283269"/>
    </source>
</evidence>
<dbReference type="InterPro" id="IPR032675">
    <property type="entry name" value="LRR_dom_sf"/>
</dbReference>
<dbReference type="STRING" id="93625.A0A409XRJ9"/>
<dbReference type="Gene3D" id="3.80.10.10">
    <property type="entry name" value="Ribonuclease Inhibitor"/>
    <property type="match status" value="1"/>
</dbReference>
<name>A0A409XRJ9_PSICY</name>
<evidence type="ECO:0000313" key="1">
    <source>
        <dbReference type="EMBL" id="PPQ93435.1"/>
    </source>
</evidence>
<dbReference type="OrthoDB" id="3270987at2759"/>
<sequence length="518" mass="59537">MQQMLEFLKASLREFLPMPKQINAYHDPFTHKFPPEISSMIFKHTMPDLWETQQRDQWVSSSQRSAPLTLSAVSQRWRTISQGTPKLWTDVHLNISLLYKIHYSSGSPISEHNQVKLEIFRQWLSRAGIHPLSLHITMLPKYTEKLNAGGFARQIRREEIDREFGPFIEVINSHAHRWQNLSVRSVDAVLLSLGRSYEDAPRLRTLMLSSLDGRQGSDTEEYVADDSADRFSLTTGTPRPSKNIRMRACIKTLSFAPQVVECRINHFFCSPRLITPEPIAHLSLKHLYVHDSALQGLNFMDEITLPALTHLSLRLGPLQLSDCHVLVDFVKRSSCILTNFELSSYGFGKEHMDLLIYLLCCLPSIEYLVLRRMDFHPEDLLRLLAITAVIVNSDTASSDMVSDNDNEKEERPSFLPKLQHFSYSLSIAQLQKETPWHLLPNVFGPLSGNNRRPLKSLKVDNEWRLDDDAQIFLENAEEIDEDVVRRLIDVVDAGFSLQLPVEMRKEDLMSILGRLDIQ</sequence>
<evidence type="ECO:0008006" key="3">
    <source>
        <dbReference type="Google" id="ProtNLM"/>
    </source>
</evidence>
<reference evidence="1 2" key="1">
    <citation type="journal article" date="2018" name="Evol. Lett.">
        <title>Horizontal gene cluster transfer increased hallucinogenic mushroom diversity.</title>
        <authorList>
            <person name="Reynolds H.T."/>
            <person name="Vijayakumar V."/>
            <person name="Gluck-Thaler E."/>
            <person name="Korotkin H.B."/>
            <person name="Matheny P.B."/>
            <person name="Slot J.C."/>
        </authorList>
    </citation>
    <scope>NUCLEOTIDE SEQUENCE [LARGE SCALE GENOMIC DNA]</scope>
    <source>
        <strain evidence="1 2">2631</strain>
    </source>
</reference>
<dbReference type="Proteomes" id="UP000283269">
    <property type="component" value="Unassembled WGS sequence"/>
</dbReference>
<accession>A0A409XRJ9</accession>
<dbReference type="AlphaFoldDB" id="A0A409XRJ9"/>
<proteinExistence type="predicted"/>
<dbReference type="InParanoid" id="A0A409XRJ9"/>
<comment type="caution">
    <text evidence="1">The sequence shown here is derived from an EMBL/GenBank/DDBJ whole genome shotgun (WGS) entry which is preliminary data.</text>
</comment>
<gene>
    <name evidence="1" type="ORF">CVT25_004509</name>
</gene>
<organism evidence="1 2">
    <name type="scientific">Psilocybe cyanescens</name>
    <dbReference type="NCBI Taxonomy" id="93625"/>
    <lineage>
        <taxon>Eukaryota</taxon>
        <taxon>Fungi</taxon>
        <taxon>Dikarya</taxon>
        <taxon>Basidiomycota</taxon>
        <taxon>Agaricomycotina</taxon>
        <taxon>Agaricomycetes</taxon>
        <taxon>Agaricomycetidae</taxon>
        <taxon>Agaricales</taxon>
        <taxon>Agaricineae</taxon>
        <taxon>Strophariaceae</taxon>
        <taxon>Psilocybe</taxon>
    </lineage>
</organism>
<keyword evidence="2" id="KW-1185">Reference proteome</keyword>
<protein>
    <recommendedName>
        <fullName evidence="3">F-box domain-containing protein</fullName>
    </recommendedName>
</protein>
<dbReference type="EMBL" id="NHYD01000753">
    <property type="protein sequence ID" value="PPQ93435.1"/>
    <property type="molecule type" value="Genomic_DNA"/>
</dbReference>
<dbReference type="SUPFAM" id="SSF52047">
    <property type="entry name" value="RNI-like"/>
    <property type="match status" value="1"/>
</dbReference>